<evidence type="ECO:0000256" key="2">
    <source>
        <dbReference type="ARBA" id="ARBA00004323"/>
    </source>
</evidence>
<dbReference type="PANTHER" id="PTHR12129">
    <property type="entry name" value="HEPARAN SULFATE 2-O-SULFOTRANSFERASE"/>
    <property type="match status" value="1"/>
</dbReference>
<reference evidence="13" key="1">
    <citation type="submission" date="2021-01" db="EMBL/GenBank/DDBJ databases">
        <authorList>
            <person name="Corre E."/>
            <person name="Pelletier E."/>
            <person name="Niang G."/>
            <person name="Scheremetjew M."/>
            <person name="Finn R."/>
            <person name="Kale V."/>
            <person name="Holt S."/>
            <person name="Cochrane G."/>
            <person name="Meng A."/>
            <person name="Brown T."/>
            <person name="Cohen L."/>
        </authorList>
    </citation>
    <scope>NUCLEOTIDE SEQUENCE</scope>
    <source>
        <strain evidence="13">CCMP 2712</strain>
    </source>
</reference>
<keyword evidence="7" id="KW-0333">Golgi apparatus</keyword>
<evidence type="ECO:0000256" key="9">
    <source>
        <dbReference type="ARBA" id="ARBA00023180"/>
    </source>
</evidence>
<evidence type="ECO:0000256" key="5">
    <source>
        <dbReference type="ARBA" id="ARBA00022968"/>
    </source>
</evidence>
<evidence type="ECO:0000256" key="3">
    <source>
        <dbReference type="ARBA" id="ARBA00022679"/>
    </source>
</evidence>
<name>A0A7S4K739_GUITH</name>
<keyword evidence="10" id="KW-0175">Coiled coil</keyword>
<dbReference type="InterPro" id="IPR007734">
    <property type="entry name" value="Heparan_SO4_2-O-STrfase"/>
</dbReference>
<keyword evidence="8 12" id="KW-0472">Membrane</keyword>
<feature type="transmembrane region" description="Helical" evidence="12">
    <location>
        <begin position="106"/>
        <end position="129"/>
    </location>
</feature>
<evidence type="ECO:0000256" key="6">
    <source>
        <dbReference type="ARBA" id="ARBA00022989"/>
    </source>
</evidence>
<comment type="subcellular location">
    <subcellularLocation>
        <location evidence="2">Golgi apparatus membrane</location>
        <topology evidence="2">Single-pass type II membrane protein</topology>
    </subcellularLocation>
    <subcellularLocation>
        <location evidence="1">Plastid</location>
        <location evidence="1">Chloroplast</location>
    </subcellularLocation>
</comment>
<dbReference type="OMA" id="TTWREMK"/>
<evidence type="ECO:0000256" key="12">
    <source>
        <dbReference type="SAM" id="Phobius"/>
    </source>
</evidence>
<keyword evidence="6 12" id="KW-1133">Transmembrane helix</keyword>
<evidence type="ECO:0008006" key="14">
    <source>
        <dbReference type="Google" id="ProtNLM"/>
    </source>
</evidence>
<dbReference type="GO" id="GO:0008146">
    <property type="term" value="F:sulfotransferase activity"/>
    <property type="evidence" value="ECO:0007669"/>
    <property type="project" value="InterPro"/>
</dbReference>
<protein>
    <recommendedName>
        <fullName evidence="14">Sulfotransferase domain-containing protein</fullName>
    </recommendedName>
</protein>
<evidence type="ECO:0000256" key="1">
    <source>
        <dbReference type="ARBA" id="ARBA00004229"/>
    </source>
</evidence>
<evidence type="ECO:0000256" key="10">
    <source>
        <dbReference type="SAM" id="Coils"/>
    </source>
</evidence>
<feature type="region of interest" description="Disordered" evidence="11">
    <location>
        <begin position="1"/>
        <end position="20"/>
    </location>
</feature>
<dbReference type="EMBL" id="HBKN01012692">
    <property type="protein sequence ID" value="CAE2285048.1"/>
    <property type="molecule type" value="Transcribed_RNA"/>
</dbReference>
<evidence type="ECO:0000256" key="11">
    <source>
        <dbReference type="SAM" id="MobiDB-lite"/>
    </source>
</evidence>
<accession>A0A7S4K739</accession>
<sequence>MSEASQLRQRRPAGKDEGGGISVEYELEELELERKRIELELESIQLKEKEMALKRRKAAKEATGGFDVLTETDKKLAEQDLKERRKLLQRIKDMQDDGTKKTQYKLLLLVVLFPLISLAVIMPIFRFMYEEKILPNPCQGICDLTPDLLAKMPKGCVPENPQRVFFMDIPTTGAKLFSPPLNLLKNVKEWELVNLRSWRDAVYAAPVYLSPASRTAYNDAEYEVIYRKNVGNLINSLVPHRRLFFGSTYVHDDNITSKSNHNETVRYITLIREPLARLQEQFEADREHDQQKGKSKFVTNLNFEECLHVSVCRTSHQFSRWCNLQTRYFCGWGKDCLYDKNLNATEAMLKKALHNIDTLFLAVGIFEDFDLSHKLLETLLPTYFQGLGEELKSSGGAGKAPEQPKHLKQEMMRYCWADMALYEHVKKKLAQQAKSCKLTR</sequence>
<dbReference type="GO" id="GO:0009507">
    <property type="term" value="C:chloroplast"/>
    <property type="evidence" value="ECO:0007669"/>
    <property type="project" value="UniProtKB-SubCell"/>
</dbReference>
<dbReference type="PANTHER" id="PTHR12129:SF15">
    <property type="entry name" value="URONYL 2-SULFOTRANSFERASE"/>
    <property type="match status" value="1"/>
</dbReference>
<keyword evidence="4 12" id="KW-0812">Transmembrane</keyword>
<keyword evidence="9" id="KW-0325">Glycoprotein</keyword>
<evidence type="ECO:0000256" key="8">
    <source>
        <dbReference type="ARBA" id="ARBA00023136"/>
    </source>
</evidence>
<evidence type="ECO:0000313" key="13">
    <source>
        <dbReference type="EMBL" id="CAE2285048.1"/>
    </source>
</evidence>
<dbReference type="AlphaFoldDB" id="A0A7S4K739"/>
<feature type="coiled-coil region" evidence="10">
    <location>
        <begin position="22"/>
        <end position="49"/>
    </location>
</feature>
<evidence type="ECO:0000256" key="4">
    <source>
        <dbReference type="ARBA" id="ARBA00022692"/>
    </source>
</evidence>
<dbReference type="Gene3D" id="3.40.50.300">
    <property type="entry name" value="P-loop containing nucleotide triphosphate hydrolases"/>
    <property type="match status" value="1"/>
</dbReference>
<dbReference type="InterPro" id="IPR027417">
    <property type="entry name" value="P-loop_NTPase"/>
</dbReference>
<dbReference type="GO" id="GO:0000139">
    <property type="term" value="C:Golgi membrane"/>
    <property type="evidence" value="ECO:0007669"/>
    <property type="project" value="UniProtKB-SubCell"/>
</dbReference>
<proteinExistence type="predicted"/>
<keyword evidence="5" id="KW-0735">Signal-anchor</keyword>
<gene>
    <name evidence="13" type="ORF">GTHE00462_LOCUS9879</name>
</gene>
<organism evidence="13">
    <name type="scientific">Guillardia theta</name>
    <name type="common">Cryptophyte</name>
    <name type="synonym">Cryptomonas phi</name>
    <dbReference type="NCBI Taxonomy" id="55529"/>
    <lineage>
        <taxon>Eukaryota</taxon>
        <taxon>Cryptophyceae</taxon>
        <taxon>Pyrenomonadales</taxon>
        <taxon>Geminigeraceae</taxon>
        <taxon>Guillardia</taxon>
    </lineage>
</organism>
<keyword evidence="3" id="KW-0808">Transferase</keyword>
<evidence type="ECO:0000256" key="7">
    <source>
        <dbReference type="ARBA" id="ARBA00023034"/>
    </source>
</evidence>